<feature type="region of interest" description="Disordered" evidence="1">
    <location>
        <begin position="779"/>
        <end position="801"/>
    </location>
</feature>
<accession>A0A514DE37</accession>
<protein>
    <submittedName>
        <fullName evidence="2">Uncharacterized protein</fullName>
    </submittedName>
</protein>
<dbReference type="Proteomes" id="UP000316777">
    <property type="component" value="Segment"/>
</dbReference>
<dbReference type="EMBL" id="MK937592">
    <property type="protein sequence ID" value="QDH91870.1"/>
    <property type="molecule type" value="Genomic_DNA"/>
</dbReference>
<sequence>MSRSVLTQREQFAVVGRRTAAAPSELTPTGQFLDGVSQPQVYSDPDGGRWVGKKGPKGRSFPPLLDAATSQIQQRAGLSTPETHFTTLDGGPASVQRMIDADPAFPDHRVDLASMHPQDALTLQKHMALDWMLSNHDPHSGNFLRDRNTGELVGIDKGQAFKYFGQDRLTPRFGEDLNPPLHPNVPVYSQMLNQFSQGQGHLHDPRSGEYGEFVNGLQSIPDDEYKNYLRPYAQAAAESGKLSMGDPEEFLNAATARKNNLVNDLGSLYDRVAPQQQARIAALLAEVGIERTAAPFTEQYFRELGQKVLDRDPELRAKAEAWERRQAKLPEGQKCEYCSQQATKRILHSEGMAYTPVCDKHLDKGKDAAEHCTPDGSRDPSNIVRIEKIGASQFIVDNFGPHYEPGHDPAVDSAANAWAMWAGRTDDRDFDDLSSKLIDAVGAAGLRHKNSHEDPYDASMALQNHLRRRQAAASGDHIPSYEAYWMPFDESGDNPLQTELDPWEDGTYPRPHRGNTVPGAPGELDPFRGLGPDSLAHHHMKNQDDAIARHNLIHPYPEQGAFEGMPDSPEDQWTHWKGASQRQAMPEMYRGVGVFDPSELDTNDPGQWWSRRPETADEYSHLNDADDEDSEHSPSLRYRMRADIPEDVLQRSTPDHYDPENDYQLPRDYRPVVTGVEVNDGSGWRPHRAGHVAATADFEDDDDFEDELDRSSLDDEVLEWLDAQPPKWRDYYESNPDALHQDYAKQQEVGATALSTAGQPGYPTTERVPYFPANKVNPQGIGWGGRGPSPRPKTDPDFEDEDTEDMLDLQFEDEYPVKPKSTELWRGKNIDLSDPMAAELRAIVRGSDDGYRGIRAPEGGNPGVGQMQLYAPEPVLGPAAFRKDFMRNNPDADFEDAQKAWSQYYRENKFGHPDGPKADIPGSYESMELGPKILDYLQNDPKSKSGLGRHWSIDPSVADQFADIDSPELNNPNALMVRMRADWPGVGEDPMRTNTGDDFPHEQEITLLPDAPVNIQDLQVYHPDKGKWHSVLPEPQSRTAAASLQEMWQGKPPQWYEDLAPQAMTHYNDWLSSVPPNQLQGWNVANMTQPGYGDQKAQEAFEGFLENIGVDPYPPAKDPNAPDPHLYNQWHEAWVDDDWDKAPPWATQYGEKAWESFYDWLNDLDDDDFAEWEKAIADGDEETAHNTAKISFEDHLDNHGVPYTDDDDDHDEDFEEDYDDPDMEGESNTDYRDGYYAPGAAYDRKNNDRPMLPNTRKKYFSPNEVNPPSSSSARPDIDFEETDPEQDMLPLPPPTDYGRADGVDLATGGHDRFREKFHPPQDPKFIDFVKDRYGVDPTEEGFDGNGLFNDRKRPLWETDWNGLVADYKHQFDKPFEWPADRKPVPLYRGQHVDLNHPDLAEVRRALFGPQHEKGETDRTEVNRDDPGFQKYIQDTFGITEHGVPAALDNIASGAHGGLQKYLDLYKAKGTPAGPSNEGDDVFHSDRALAQEHPDGWNNKELGHKLLDFLQRQRAKGVGDEGGLGRHWSTDKWVSSSSFAGSDNYPNLPVLVSADWDGRGEDPYRTNTNGHWPDEKEVTMLPGAPMRIRDVQIRHPQTRDWHSVLSDPHDRYASAAFEIDRNDFERTAAAPAEALKAAHDEDYPVWYDYFGDQAKDSYSGWVSQVDDDEWEDWASSKDPQGEAQKNFEDYLETHGIDQSAGYDDDDEDFEDPDDFEEPDDEDPLDEYDYDAQIYPPGGADDGKKRPTTPDGRTYYSPNQLNPESLSPARPDIEFEHLPEDPNQPFLPFPEESSGNEDYTFQEEWPRDREPVDLWRGEPLDLSKPELADVRRALYGPLLEEGQTDRSNITHTDPGFQKFMLDKYKLSPAGVQNIVDNFHNIGDYFEEYQQAGGAIDPTSDKAIAQAHPDGWDNQELGARLLDHITQNMHAKPNTDGGLGRHWTTRRPLAESFGNEGWSNPNTLPVLLRGDWKGLGEDPYRTNTDGNHENEHEVTILPGAPMNISDVMIRNPDTKQWHSVLDQPRTHLAGLRR</sequence>
<evidence type="ECO:0000256" key="1">
    <source>
        <dbReference type="SAM" id="MobiDB-lite"/>
    </source>
</evidence>
<feature type="region of interest" description="Disordered" evidence="1">
    <location>
        <begin position="1696"/>
        <end position="1766"/>
    </location>
</feature>
<keyword evidence="3" id="KW-1185">Reference proteome</keyword>
<organism evidence="2 3">
    <name type="scientific">Mycobacterium phage Phrappuccino</name>
    <dbReference type="NCBI Taxonomy" id="2591223"/>
    <lineage>
        <taxon>Viruses</taxon>
        <taxon>Duplodnaviria</taxon>
        <taxon>Heunggongvirae</taxon>
        <taxon>Uroviricota</taxon>
        <taxon>Caudoviricetes</taxon>
        <taxon>Phrappuccinovirus</taxon>
        <taxon>Phrappuccinovirus phrappuccino</taxon>
        <taxon>Phreappuccinovirus Phrappuccino</taxon>
    </lineage>
</organism>
<reference evidence="2 3" key="1">
    <citation type="submission" date="2019-05" db="EMBL/GenBank/DDBJ databases">
        <authorList>
            <person name="Pope W.H."/>
            <person name="Garlena R.A."/>
            <person name="Russell D.A."/>
            <person name="Jacobs-Sera D."/>
            <person name="Hatfull G.F."/>
        </authorList>
    </citation>
    <scope>NUCLEOTIDE SEQUENCE [LARGE SCALE GENOMIC DNA]</scope>
</reference>
<feature type="compositionally biased region" description="Polar residues" evidence="1">
    <location>
        <begin position="1754"/>
        <end position="1763"/>
    </location>
</feature>
<feature type="region of interest" description="Disordered" evidence="1">
    <location>
        <begin position="1190"/>
        <end position="1296"/>
    </location>
</feature>
<dbReference type="KEGG" id="vg:64767116"/>
<feature type="compositionally biased region" description="Low complexity" evidence="1">
    <location>
        <begin position="1261"/>
        <end position="1272"/>
    </location>
</feature>
<name>A0A514DE37_9CAUD</name>
<gene>
    <name evidence="2" type="primary">195</name>
    <name evidence="2" type="ORF">SEA_PHRAPPUCCINO_195</name>
</gene>
<evidence type="ECO:0000313" key="2">
    <source>
        <dbReference type="EMBL" id="QDH91870.1"/>
    </source>
</evidence>
<feature type="compositionally biased region" description="Acidic residues" evidence="1">
    <location>
        <begin position="1701"/>
        <end position="1728"/>
    </location>
</feature>
<feature type="compositionally biased region" description="Acidic residues" evidence="1">
    <location>
        <begin position="1204"/>
        <end position="1227"/>
    </location>
</feature>
<dbReference type="RefSeq" id="YP_010059884.1">
    <property type="nucleotide sequence ID" value="NC_054727.1"/>
</dbReference>
<dbReference type="GeneID" id="64767116"/>
<proteinExistence type="predicted"/>
<evidence type="ECO:0000313" key="3">
    <source>
        <dbReference type="Proteomes" id="UP000316777"/>
    </source>
</evidence>